<feature type="transmembrane region" description="Helical" evidence="8">
    <location>
        <begin position="227"/>
        <end position="245"/>
    </location>
</feature>
<keyword evidence="3" id="KW-0813">Transport</keyword>
<evidence type="ECO:0000256" key="2">
    <source>
        <dbReference type="ARBA" id="ARBA00010145"/>
    </source>
</evidence>
<dbReference type="Proteomes" id="UP000269157">
    <property type="component" value="Unassembled WGS sequence"/>
</dbReference>
<evidence type="ECO:0000313" key="9">
    <source>
        <dbReference type="EMBL" id="RLJ51894.1"/>
    </source>
</evidence>
<evidence type="ECO:0000256" key="8">
    <source>
        <dbReference type="SAM" id="Phobius"/>
    </source>
</evidence>
<feature type="transmembrane region" description="Helical" evidence="8">
    <location>
        <begin position="195"/>
        <end position="215"/>
    </location>
</feature>
<comment type="similarity">
    <text evidence="2">Belongs to the auxin efflux carrier (TC 2.A.69) family.</text>
</comment>
<dbReference type="Gene3D" id="1.20.1530.20">
    <property type="match status" value="1"/>
</dbReference>
<evidence type="ECO:0000256" key="6">
    <source>
        <dbReference type="ARBA" id="ARBA00022989"/>
    </source>
</evidence>
<comment type="subcellular location">
    <subcellularLocation>
        <location evidence="1">Cell membrane</location>
        <topology evidence="1">Multi-pass membrane protein</topology>
    </subcellularLocation>
</comment>
<feature type="transmembrane region" description="Helical" evidence="8">
    <location>
        <begin position="12"/>
        <end position="34"/>
    </location>
</feature>
<keyword evidence="4" id="KW-1003">Cell membrane</keyword>
<evidence type="ECO:0000256" key="3">
    <source>
        <dbReference type="ARBA" id="ARBA00022448"/>
    </source>
</evidence>
<feature type="transmembrane region" description="Helical" evidence="8">
    <location>
        <begin position="77"/>
        <end position="96"/>
    </location>
</feature>
<evidence type="ECO:0000256" key="7">
    <source>
        <dbReference type="ARBA" id="ARBA00023136"/>
    </source>
</evidence>
<reference evidence="9 10" key="1">
    <citation type="submission" date="2018-10" db="EMBL/GenBank/DDBJ databases">
        <title>Genomic Encyclopedia of Archaeal and Bacterial Type Strains, Phase II (KMG-II): from individual species to whole genera.</title>
        <authorList>
            <person name="Goeker M."/>
        </authorList>
    </citation>
    <scope>NUCLEOTIDE SEQUENCE [LARGE SCALE GENOMIC DNA]</scope>
    <source>
        <strain evidence="9 10">DSM 29466</strain>
    </source>
</reference>
<feature type="transmembrane region" description="Helical" evidence="8">
    <location>
        <begin position="282"/>
        <end position="303"/>
    </location>
</feature>
<dbReference type="EMBL" id="RCCE01000003">
    <property type="protein sequence ID" value="RLJ51894.1"/>
    <property type="molecule type" value="Genomic_DNA"/>
</dbReference>
<evidence type="ECO:0000256" key="4">
    <source>
        <dbReference type="ARBA" id="ARBA00022475"/>
    </source>
</evidence>
<organism evidence="9 10">
    <name type="scientific">Litoreibacter meonggei</name>
    <dbReference type="NCBI Taxonomy" id="1049199"/>
    <lineage>
        <taxon>Bacteria</taxon>
        <taxon>Pseudomonadati</taxon>
        <taxon>Pseudomonadota</taxon>
        <taxon>Alphaproteobacteria</taxon>
        <taxon>Rhodobacterales</taxon>
        <taxon>Roseobacteraceae</taxon>
        <taxon>Litoreibacter</taxon>
    </lineage>
</organism>
<dbReference type="GO" id="GO:0005886">
    <property type="term" value="C:plasma membrane"/>
    <property type="evidence" value="ECO:0007669"/>
    <property type="project" value="UniProtKB-SubCell"/>
</dbReference>
<sequence length="304" mass="32380">MNGQCFLRKQSVNLIFTVLEIVAPVFILAAIGFTWVKLGFDYRIEFVTRLAMTLSVPCLIFSALMRTEIAPDALTTVSLAAAAAYGLVTVGCFLLVKLGHMDVRTYLAPLIFGNTGNLGLPLALFAFGDEGLGYAVVIFAIMAIYSFTFGVWLVSGGGSITKVIKEPLVGATLLGAVFLVMDWETPRFLTNSIDLIGQMAIPMMLITLGVAVARLKPRGVTKAVTASILKACICIAAATAAGLWFELPQIPFAVLILQVSTPVAVTSYLLSVKYEADSDAVAGLVVVSTLLSVIYIPLTLAFLV</sequence>
<dbReference type="PANTHER" id="PTHR36838">
    <property type="entry name" value="AUXIN EFFLUX CARRIER FAMILY PROTEIN"/>
    <property type="match status" value="1"/>
</dbReference>
<feature type="transmembrane region" description="Helical" evidence="8">
    <location>
        <begin position="108"/>
        <end position="127"/>
    </location>
</feature>
<keyword evidence="5 8" id="KW-0812">Transmembrane</keyword>
<keyword evidence="7 8" id="KW-0472">Membrane</keyword>
<keyword evidence="6 8" id="KW-1133">Transmembrane helix</keyword>
<keyword evidence="10" id="KW-1185">Reference proteome</keyword>
<feature type="transmembrane region" description="Helical" evidence="8">
    <location>
        <begin position="133"/>
        <end position="155"/>
    </location>
</feature>
<accession>A0A497WRJ2</accession>
<protein>
    <recommendedName>
        <fullName evidence="11">Auxin efflux carrier</fullName>
    </recommendedName>
</protein>
<proteinExistence type="inferred from homology"/>
<feature type="transmembrane region" description="Helical" evidence="8">
    <location>
        <begin position="251"/>
        <end position="270"/>
    </location>
</feature>
<dbReference type="GO" id="GO:0055085">
    <property type="term" value="P:transmembrane transport"/>
    <property type="evidence" value="ECO:0007669"/>
    <property type="project" value="InterPro"/>
</dbReference>
<evidence type="ECO:0008006" key="11">
    <source>
        <dbReference type="Google" id="ProtNLM"/>
    </source>
</evidence>
<dbReference type="Pfam" id="PF03547">
    <property type="entry name" value="Mem_trans"/>
    <property type="match status" value="2"/>
</dbReference>
<dbReference type="InterPro" id="IPR038770">
    <property type="entry name" value="Na+/solute_symporter_sf"/>
</dbReference>
<gene>
    <name evidence="9" type="ORF">BCF46_2119</name>
</gene>
<dbReference type="AlphaFoldDB" id="A0A497WRJ2"/>
<evidence type="ECO:0000256" key="5">
    <source>
        <dbReference type="ARBA" id="ARBA00022692"/>
    </source>
</evidence>
<name>A0A497WRJ2_9RHOB</name>
<feature type="transmembrane region" description="Helical" evidence="8">
    <location>
        <begin position="167"/>
        <end position="183"/>
    </location>
</feature>
<evidence type="ECO:0000313" key="10">
    <source>
        <dbReference type="Proteomes" id="UP000269157"/>
    </source>
</evidence>
<evidence type="ECO:0000256" key="1">
    <source>
        <dbReference type="ARBA" id="ARBA00004651"/>
    </source>
</evidence>
<dbReference type="InterPro" id="IPR004776">
    <property type="entry name" value="Mem_transp_PIN-like"/>
</dbReference>
<dbReference type="PANTHER" id="PTHR36838:SF1">
    <property type="entry name" value="SLR1864 PROTEIN"/>
    <property type="match status" value="1"/>
</dbReference>
<comment type="caution">
    <text evidence="9">The sequence shown here is derived from an EMBL/GenBank/DDBJ whole genome shotgun (WGS) entry which is preliminary data.</text>
</comment>